<feature type="domain" description="YhaN AAA" evidence="2">
    <location>
        <begin position="1"/>
        <end position="204"/>
    </location>
</feature>
<evidence type="ECO:0000256" key="1">
    <source>
        <dbReference type="SAM" id="Coils"/>
    </source>
</evidence>
<dbReference type="InterPro" id="IPR038734">
    <property type="entry name" value="YhaN_AAA"/>
</dbReference>
<feature type="coiled-coil region" evidence="1">
    <location>
        <begin position="656"/>
        <end position="745"/>
    </location>
</feature>
<proteinExistence type="predicted"/>
<dbReference type="InterPro" id="IPR027417">
    <property type="entry name" value="P-loop_NTPase"/>
</dbReference>
<gene>
    <name evidence="3" type="ORF">COA71_00175</name>
</gene>
<keyword evidence="1" id="KW-0175">Coiled coil</keyword>
<dbReference type="Pfam" id="PF13514">
    <property type="entry name" value="AAA_27"/>
    <property type="match status" value="1"/>
</dbReference>
<dbReference type="PANTHER" id="PTHR41259">
    <property type="entry name" value="DOUBLE-STRAND BREAK REPAIR RAD50 ATPASE, PUTATIVE-RELATED"/>
    <property type="match status" value="1"/>
</dbReference>
<feature type="coiled-coil region" evidence="1">
    <location>
        <begin position="482"/>
        <end position="523"/>
    </location>
</feature>
<comment type="caution">
    <text evidence="3">The sequence shown here is derived from an EMBL/GenBank/DDBJ whole genome shotgun (WGS) entry which is preliminary data.</text>
</comment>
<dbReference type="Proteomes" id="UP000228987">
    <property type="component" value="Unassembled WGS sequence"/>
</dbReference>
<sequence length="1162" mass="130397">MKLQELNLAAFGPFTDRVLAFEEIGLHIVYGPNEAGKSSALRGLKALLYGIDERTLDNFLHANDKLRIQGYLRSTDGHELTFVRRKGRKNTLLTPEGEALDEQALAPFLQGVTSELFETLFGIDHQALVQGGQEILEQKGEVGQALFSAALGSHALHAVLAELDDTAKNLFLPAGSKPVINSAIRSHTELRAEIRKCSLSSREWDEHRRTLERTTKDLEKIQSELAGNRIEVNRLQRIQRILPKLARRREFFQELELLGDVVVLAENFAGRRQEAASALQTAQAIIGKATPRLDGLQKQLEGLSTNQECLGQAENIEDIHARLGGHRKALQDQPHLVAEGQQLLTDAGSVLKEVRPDLELKDIEQLRPILARRHAIVELGGKSVVLNARVDQVESNLRETEKRLKIARKERDEIPESSSTEALHRVITASRKQGELDASIQSTQSQLTSLQTVCAEDLSRLTLWEGELEDVPGLRLPNREGIHRFEEDYDELGKRSHRLEEKNEEIIDTLQDTSQRLDEIERGGAVPTEAALINARSSRDQVWQLLRRQWVDGEDVSAEAGNYQDDGTLPDVFENHIAGADDVSDRLRREADRVHAMANLQAGQNGAHEEADRIAKKIETISAEKDQLGADWQELWAPCRIIPCTPREMRTWLDGFEKLRAQVENLNLLRQKMSELEQNRTRHIQLLNQQLEDLGRAGSSSAELESVLLECEAVVKQLDESKRKHDALSKEVNDREADVASLTEEHRLSTEALEAWQTQWGKLIQSFGLRIETSPSEADDLVESVRTLFAKQDEAEKLQIRTNAIDEDAEAFRGQVEDVVAAIAPELGSLPADDAAMRLNVLLSENRSKQTKRQQIEEQLDQVKEEIEDSKASIDTMIERLDALCIESKCEDHDHLEEAERRSADFLRIRSTIDSVEQEILETGEGATIAALGAEAEGIDPDSLPGRIKELDNNINDELEPRRTELAETKGRGEKELELMDGSDHAAVLADQAQATLASIRSDAERYIHVKLAGKILRDQIERYRQENQGPLVKRASEYFSALTLGSFDGLMTDFNERDEPVLAGIRPGEERVYVEGMSSGTRDQLYLALRLASLEKYMEASEPMPFIVDDILVDFDDERSQAALNALAELAEKTQIILFTHHSRVVEQSKQLKGPVKVQEL</sequence>
<dbReference type="EMBL" id="NVWI01000001">
    <property type="protein sequence ID" value="PCJ43330.1"/>
    <property type="molecule type" value="Genomic_DNA"/>
</dbReference>
<evidence type="ECO:0000313" key="3">
    <source>
        <dbReference type="EMBL" id="PCJ43330.1"/>
    </source>
</evidence>
<protein>
    <recommendedName>
        <fullName evidence="2">YhaN AAA domain-containing protein</fullName>
    </recommendedName>
</protein>
<dbReference type="SUPFAM" id="SSF52540">
    <property type="entry name" value="P-loop containing nucleoside triphosphate hydrolases"/>
    <property type="match status" value="1"/>
</dbReference>
<feature type="coiled-coil region" evidence="1">
    <location>
        <begin position="839"/>
        <end position="880"/>
    </location>
</feature>
<organism evidence="3 4">
    <name type="scientific">SAR86 cluster bacterium</name>
    <dbReference type="NCBI Taxonomy" id="2030880"/>
    <lineage>
        <taxon>Bacteria</taxon>
        <taxon>Pseudomonadati</taxon>
        <taxon>Pseudomonadota</taxon>
        <taxon>Gammaproteobacteria</taxon>
        <taxon>SAR86 cluster</taxon>
    </lineage>
</organism>
<evidence type="ECO:0000259" key="2">
    <source>
        <dbReference type="Pfam" id="PF13514"/>
    </source>
</evidence>
<accession>A0A2A5CIR3</accession>
<evidence type="ECO:0000313" key="4">
    <source>
        <dbReference type="Proteomes" id="UP000228987"/>
    </source>
</evidence>
<dbReference type="Gene3D" id="3.40.50.300">
    <property type="entry name" value="P-loop containing nucleotide triphosphate hydrolases"/>
    <property type="match status" value="2"/>
</dbReference>
<dbReference type="AlphaFoldDB" id="A0A2A5CIR3"/>
<feature type="coiled-coil region" evidence="1">
    <location>
        <begin position="204"/>
        <end position="238"/>
    </location>
</feature>
<feature type="coiled-coil region" evidence="1">
    <location>
        <begin position="383"/>
        <end position="410"/>
    </location>
</feature>
<dbReference type="PANTHER" id="PTHR41259:SF1">
    <property type="entry name" value="DOUBLE-STRAND BREAK REPAIR RAD50 ATPASE, PUTATIVE-RELATED"/>
    <property type="match status" value="1"/>
</dbReference>
<name>A0A2A5CIR3_9GAMM</name>
<reference evidence="4" key="1">
    <citation type="submission" date="2017-08" db="EMBL/GenBank/DDBJ databases">
        <title>A dynamic microbial community with high functional redundancy inhabits the cold, oxic subseafloor aquifer.</title>
        <authorList>
            <person name="Tully B.J."/>
            <person name="Wheat C.G."/>
            <person name="Glazer B.T."/>
            <person name="Huber J.A."/>
        </authorList>
    </citation>
    <scope>NUCLEOTIDE SEQUENCE [LARGE SCALE GENOMIC DNA]</scope>
</reference>